<dbReference type="GO" id="GO:0016788">
    <property type="term" value="F:hydrolase activity, acting on ester bonds"/>
    <property type="evidence" value="ECO:0007669"/>
    <property type="project" value="InterPro"/>
</dbReference>
<evidence type="ECO:0000256" key="5">
    <source>
        <dbReference type="SAM" id="MobiDB-lite"/>
    </source>
</evidence>
<dbReference type="NCBIfam" id="TIGR00010">
    <property type="entry name" value="YchF/TatD family DNA exonuclease"/>
    <property type="match status" value="1"/>
</dbReference>
<evidence type="ECO:0000313" key="9">
    <source>
        <dbReference type="Proteomes" id="UP000266489"/>
    </source>
</evidence>
<dbReference type="OrthoDB" id="9810005at2"/>
<keyword evidence="3" id="KW-0378">Hydrolase</keyword>
<accession>A0A398D232</accession>
<dbReference type="GO" id="GO:0004536">
    <property type="term" value="F:DNA nuclease activity"/>
    <property type="evidence" value="ECO:0007669"/>
    <property type="project" value="InterPro"/>
</dbReference>
<dbReference type="PANTHER" id="PTHR46124">
    <property type="entry name" value="D-AMINOACYL-TRNA DEACYLASE"/>
    <property type="match status" value="1"/>
</dbReference>
<dbReference type="FunFam" id="3.20.20.140:FF:000005">
    <property type="entry name" value="TatD family hydrolase"/>
    <property type="match status" value="1"/>
</dbReference>
<dbReference type="SUPFAM" id="SSF51556">
    <property type="entry name" value="Metallo-dependent hydrolases"/>
    <property type="match status" value="1"/>
</dbReference>
<dbReference type="Pfam" id="PF01026">
    <property type="entry name" value="TatD_DNase"/>
    <property type="match status" value="1"/>
</dbReference>
<feature type="binding site" evidence="4">
    <location>
        <position position="13"/>
    </location>
    <ligand>
        <name>a divalent metal cation</name>
        <dbReference type="ChEBI" id="CHEBI:60240"/>
        <label>1</label>
    </ligand>
</feature>
<keyword evidence="8" id="KW-1185">Reference proteome</keyword>
<sequence>MSEEPSYIDTHAHVQMAEFDGDRRDVLRRCWDSGVRWIVCPGIDIATSNLAGHLAQQEPGVFAAVGVHPEDCADAPLDYLEQLNALVARCREKTVAIGEIGLDFKEGTPDHMVQLRFFEEQLQLAVDLGLPVIVHSRLAVVECLRAISHFVGLHGVMHCFGGTAADVEQAAGMGLCVSFTGNVTYPGAHAIREALKACPLDRLLLETDSPYMPPVPKRGTRNEPSFVVHTYHAVASLLERDVLDLSQRIEQTARELFNQHEGREHVGEKDVPDNAQR</sequence>
<evidence type="ECO:0000313" key="8">
    <source>
        <dbReference type="Proteomes" id="UP000266260"/>
    </source>
</evidence>
<feature type="binding site" evidence="4">
    <location>
        <position position="99"/>
    </location>
    <ligand>
        <name>a divalent metal cation</name>
        <dbReference type="ChEBI" id="CHEBI:60240"/>
        <label>1</label>
    </ligand>
</feature>
<dbReference type="AlphaFoldDB" id="A0A398D232"/>
<dbReference type="GO" id="GO:0046872">
    <property type="term" value="F:metal ion binding"/>
    <property type="evidence" value="ECO:0007669"/>
    <property type="project" value="UniProtKB-KW"/>
</dbReference>
<feature type="binding site" evidence="4">
    <location>
        <position position="158"/>
    </location>
    <ligand>
        <name>a divalent metal cation</name>
        <dbReference type="ChEBI" id="CHEBI:60240"/>
        <label>2</label>
    </ligand>
</feature>
<evidence type="ECO:0000256" key="3">
    <source>
        <dbReference type="ARBA" id="ARBA00022801"/>
    </source>
</evidence>
<feature type="binding site" evidence="4">
    <location>
        <position position="11"/>
    </location>
    <ligand>
        <name>a divalent metal cation</name>
        <dbReference type="ChEBI" id="CHEBI:60240"/>
        <label>1</label>
    </ligand>
</feature>
<comment type="caution">
    <text evidence="6">The sequence shown here is derived from an EMBL/GenBank/DDBJ whole genome shotgun (WGS) entry which is preliminary data.</text>
</comment>
<protein>
    <submittedName>
        <fullName evidence="6">TatD family deoxyribonuclease</fullName>
    </submittedName>
</protein>
<proteinExistence type="inferred from homology"/>
<organism evidence="6 8">
    <name type="scientific">Candidatus Cryosericum odellii</name>
    <dbReference type="NCBI Taxonomy" id="2290917"/>
    <lineage>
        <taxon>Bacteria</taxon>
        <taxon>Pseudomonadati</taxon>
        <taxon>Caldisericota/Cryosericota group</taxon>
        <taxon>Candidatus Cryosericota</taxon>
        <taxon>Candidatus Cryosericia</taxon>
        <taxon>Candidatus Cryosericales</taxon>
        <taxon>Candidatus Cryosericaceae</taxon>
        <taxon>Candidatus Cryosericum</taxon>
    </lineage>
</organism>
<dbReference type="CDD" id="cd01310">
    <property type="entry name" value="TatD_DNAse"/>
    <property type="match status" value="1"/>
</dbReference>
<dbReference type="EMBL" id="QXIT01000072">
    <property type="protein sequence ID" value="RIE08570.1"/>
    <property type="molecule type" value="Genomic_DNA"/>
</dbReference>
<dbReference type="InterPro" id="IPR001130">
    <property type="entry name" value="TatD-like"/>
</dbReference>
<evidence type="ECO:0000313" key="7">
    <source>
        <dbReference type="EMBL" id="RIE11401.1"/>
    </source>
</evidence>
<dbReference type="PANTHER" id="PTHR46124:SF2">
    <property type="entry name" value="D-AMINOACYL-TRNA DEACYLASE"/>
    <property type="match status" value="1"/>
</dbReference>
<dbReference type="Gene3D" id="3.20.20.140">
    <property type="entry name" value="Metal-dependent hydrolases"/>
    <property type="match status" value="1"/>
</dbReference>
<dbReference type="PIRSF" id="PIRSF005902">
    <property type="entry name" value="DNase_TatD"/>
    <property type="match status" value="1"/>
</dbReference>
<comment type="similarity">
    <text evidence="1">Belongs to the metallo-dependent hydrolases superfamily. TatD-type hydrolase family.</text>
</comment>
<feature type="binding site" evidence="4">
    <location>
        <position position="208"/>
    </location>
    <ligand>
        <name>a divalent metal cation</name>
        <dbReference type="ChEBI" id="CHEBI:60240"/>
        <label>1</label>
    </ligand>
</feature>
<accession>A0A398DKC0</accession>
<keyword evidence="2 4" id="KW-0479">Metal-binding</keyword>
<name>A0A398D232_9BACT</name>
<feature type="region of interest" description="Disordered" evidence="5">
    <location>
        <begin position="256"/>
        <end position="277"/>
    </location>
</feature>
<dbReference type="Proteomes" id="UP000266260">
    <property type="component" value="Unassembled WGS sequence"/>
</dbReference>
<dbReference type="RefSeq" id="WP_119119774.1">
    <property type="nucleotide sequence ID" value="NZ_QXIT01000072.1"/>
</dbReference>
<reference evidence="8 9" key="1">
    <citation type="submission" date="2018-09" db="EMBL/GenBank/DDBJ databases">
        <title>Discovery and Ecogenomic Context for Candidatus Cryosericales, a Global Caldiserica Order Active in Thawing Permafrost.</title>
        <authorList>
            <person name="Martinez M.A."/>
            <person name="Woodcroft B.J."/>
            <person name="Ignacio Espinoza J.C."/>
            <person name="Zayed A."/>
            <person name="Singleton C.M."/>
            <person name="Boyd J."/>
            <person name="Li Y.-F."/>
            <person name="Purvine S."/>
            <person name="Maughan H."/>
            <person name="Hodgkins S.B."/>
            <person name="Anderson D."/>
            <person name="Sederholm M."/>
            <person name="Temperton B."/>
            <person name="Saleska S.R."/>
            <person name="Tyson G.W."/>
            <person name="Rich V.I."/>
        </authorList>
    </citation>
    <scope>NUCLEOTIDE SEQUENCE [LARGE SCALE GENOMIC DNA]</scope>
    <source>
        <strain evidence="7 9">SMC5</strain>
        <strain evidence="6 8">SMC6</strain>
    </source>
</reference>
<evidence type="ECO:0000313" key="6">
    <source>
        <dbReference type="EMBL" id="RIE08570.1"/>
    </source>
</evidence>
<dbReference type="InterPro" id="IPR015991">
    <property type="entry name" value="TatD/YcfH-like"/>
</dbReference>
<dbReference type="Proteomes" id="UP000266489">
    <property type="component" value="Unassembled WGS sequence"/>
</dbReference>
<dbReference type="InterPro" id="IPR032466">
    <property type="entry name" value="Metal_Hydrolase"/>
</dbReference>
<evidence type="ECO:0000256" key="4">
    <source>
        <dbReference type="PIRSR" id="PIRSR005902-1"/>
    </source>
</evidence>
<evidence type="ECO:0000256" key="2">
    <source>
        <dbReference type="ARBA" id="ARBA00022723"/>
    </source>
</evidence>
<feature type="binding site" evidence="4">
    <location>
        <position position="135"/>
    </location>
    <ligand>
        <name>a divalent metal cation</name>
        <dbReference type="ChEBI" id="CHEBI:60240"/>
        <label>2</label>
    </ligand>
</feature>
<dbReference type="EMBL" id="QXIU01000111">
    <property type="protein sequence ID" value="RIE11401.1"/>
    <property type="molecule type" value="Genomic_DNA"/>
</dbReference>
<evidence type="ECO:0000256" key="1">
    <source>
        <dbReference type="ARBA" id="ARBA00009275"/>
    </source>
</evidence>
<gene>
    <name evidence="7" type="ORF">SMC5_04535</name>
    <name evidence="6" type="ORF">SMC6_03960</name>
</gene>